<evidence type="ECO:0000313" key="2">
    <source>
        <dbReference type="EMBL" id="RDH84507.1"/>
    </source>
</evidence>
<evidence type="ECO:0000256" key="1">
    <source>
        <dbReference type="SAM" id="MobiDB-lite"/>
    </source>
</evidence>
<dbReference type="EMBL" id="QFXC01000007">
    <property type="protein sequence ID" value="RDH84507.1"/>
    <property type="molecule type" value="Genomic_DNA"/>
</dbReference>
<gene>
    <name evidence="2" type="ORF">DIZ80_03235</name>
</gene>
<feature type="region of interest" description="Disordered" evidence="1">
    <location>
        <begin position="1"/>
        <end position="20"/>
    </location>
</feature>
<organism evidence="2 3">
    <name type="scientific">endosymbiont of Galathealinum brachiosum</name>
    <dbReference type="NCBI Taxonomy" id="2200906"/>
    <lineage>
        <taxon>Bacteria</taxon>
        <taxon>Pseudomonadati</taxon>
        <taxon>Pseudomonadota</taxon>
        <taxon>Gammaproteobacteria</taxon>
        <taxon>sulfur-oxidizing symbionts</taxon>
    </lineage>
</organism>
<dbReference type="Proteomes" id="UP000254266">
    <property type="component" value="Unassembled WGS sequence"/>
</dbReference>
<comment type="caution">
    <text evidence="2">The sequence shown here is derived from an EMBL/GenBank/DDBJ whole genome shotgun (WGS) entry which is preliminary data.</text>
</comment>
<sequence length="79" mass="9068">MPQLNNPQNPPKNPQKTGLRKAVDNHCKDCIYDQSNGLGTWRQQVYLCHMKSCELYDFRPTPTTTAAIQQAEYLENGEK</sequence>
<reference evidence="2 3" key="1">
    <citation type="journal article" date="2018" name="ISME J.">
        <title>Endosymbiont genomes yield clues of tubeworm success.</title>
        <authorList>
            <person name="Li Y."/>
            <person name="Liles M.R."/>
            <person name="Halanych K.M."/>
        </authorList>
    </citation>
    <scope>NUCLEOTIDE SEQUENCE [LARGE SCALE GENOMIC DNA]</scope>
    <source>
        <strain evidence="2">A1464</strain>
    </source>
</reference>
<proteinExistence type="predicted"/>
<dbReference type="AlphaFoldDB" id="A0A370DJN6"/>
<keyword evidence="3" id="KW-1185">Reference proteome</keyword>
<protein>
    <submittedName>
        <fullName evidence="2">Uncharacterized protein</fullName>
    </submittedName>
</protein>
<evidence type="ECO:0000313" key="3">
    <source>
        <dbReference type="Proteomes" id="UP000254266"/>
    </source>
</evidence>
<name>A0A370DJN6_9GAMM</name>
<accession>A0A370DJN6</accession>